<proteinExistence type="predicted"/>
<accession>A0ABR6YC13</accession>
<dbReference type="Proteomes" id="UP000624279">
    <property type="component" value="Unassembled WGS sequence"/>
</dbReference>
<dbReference type="RefSeq" id="WP_186942120.1">
    <property type="nucleotide sequence ID" value="NZ_JACOGA010000009.1"/>
</dbReference>
<reference evidence="2 3" key="1">
    <citation type="submission" date="2020-08" db="EMBL/GenBank/DDBJ databases">
        <title>Novel species isolated from subtropical streams in China.</title>
        <authorList>
            <person name="Lu H."/>
        </authorList>
    </citation>
    <scope>NUCLEOTIDE SEQUENCE [LARGE SCALE GENOMIC DNA]</scope>
    <source>
        <strain evidence="2 3">LX15W</strain>
    </source>
</reference>
<evidence type="ECO:0000313" key="3">
    <source>
        <dbReference type="Proteomes" id="UP000624279"/>
    </source>
</evidence>
<organism evidence="2 3">
    <name type="scientific">Undibacterium flavidum</name>
    <dbReference type="NCBI Taxonomy" id="2762297"/>
    <lineage>
        <taxon>Bacteria</taxon>
        <taxon>Pseudomonadati</taxon>
        <taxon>Pseudomonadota</taxon>
        <taxon>Betaproteobacteria</taxon>
        <taxon>Burkholderiales</taxon>
        <taxon>Oxalobacteraceae</taxon>
        <taxon>Undibacterium</taxon>
    </lineage>
</organism>
<evidence type="ECO:0000313" key="2">
    <source>
        <dbReference type="EMBL" id="MBC3874087.1"/>
    </source>
</evidence>
<keyword evidence="3" id="KW-1185">Reference proteome</keyword>
<gene>
    <name evidence="2" type="ORF">H8K55_10835</name>
</gene>
<protein>
    <submittedName>
        <fullName evidence="2">Uncharacterized protein</fullName>
    </submittedName>
</protein>
<sequence length="104" mass="11595">MLLLVAVFRTSELGIDKCRTSVTGCVQISHPNYLNQQTMPYYRVLPPILDQAIPTVIQQTVASVAMQSTSDKLRTTQTSPRQYWLIPGLIACFACVTLGLFFLT</sequence>
<name>A0ABR6YC13_9BURK</name>
<dbReference type="EMBL" id="JACOGA010000009">
    <property type="protein sequence ID" value="MBC3874087.1"/>
    <property type="molecule type" value="Genomic_DNA"/>
</dbReference>
<evidence type="ECO:0000256" key="1">
    <source>
        <dbReference type="SAM" id="Phobius"/>
    </source>
</evidence>
<keyword evidence="1" id="KW-0812">Transmembrane</keyword>
<feature type="transmembrane region" description="Helical" evidence="1">
    <location>
        <begin position="83"/>
        <end position="103"/>
    </location>
</feature>
<comment type="caution">
    <text evidence="2">The sequence shown here is derived from an EMBL/GenBank/DDBJ whole genome shotgun (WGS) entry which is preliminary data.</text>
</comment>
<keyword evidence="1" id="KW-1133">Transmembrane helix</keyword>
<keyword evidence="1" id="KW-0472">Membrane</keyword>